<sequence>MVLHVRRWLSEVWERLESLLTGEKPDESDLDLYVEVTLRAVVDAVVPETPELADELGPEHVPGGLAVGMEEFLVTFVDDLFQFGFPHVGTRGNLPLSAPLVEVLDAAADALVAHGDNEAEPDVERVVALLGPGDPPARRVRRVAGTFAKLSRRDRLRALGILDEFELRVAPFGHGLFEFDAGLVGQLVVGFAEMIYYSEWQGYDDFSLPPSERTHPNDPAAVQSWRQTGYPGVADGYAALRGYVGTDDSPLGAGDTWTDIDGRVSIVRESGSFRENDYDTTGYEEPYPE</sequence>
<proteinExistence type="predicted"/>
<dbReference type="Proteomes" id="UP000236584">
    <property type="component" value="Chromosome"/>
</dbReference>
<protein>
    <recommendedName>
        <fullName evidence="3">DUF4240 domain-containing protein</fullName>
    </recommendedName>
</protein>
<dbReference type="OrthoDB" id="196713at2157"/>
<reference evidence="1 2" key="1">
    <citation type="submission" date="2018-01" db="EMBL/GenBank/DDBJ databases">
        <title>Complete genome sequence of Salinigranum rubrum GX10T, an extremely halophilic archaeon isolated from a marine solar saltern.</title>
        <authorList>
            <person name="Han S."/>
        </authorList>
    </citation>
    <scope>NUCLEOTIDE SEQUENCE [LARGE SCALE GENOMIC DNA]</scope>
    <source>
        <strain evidence="1 2">GX10</strain>
    </source>
</reference>
<evidence type="ECO:0000313" key="2">
    <source>
        <dbReference type="Proteomes" id="UP000236584"/>
    </source>
</evidence>
<accession>A0A2I8VJ08</accession>
<gene>
    <name evidence="1" type="ORF">C2R22_09835</name>
</gene>
<keyword evidence="2" id="KW-1185">Reference proteome</keyword>
<dbReference type="RefSeq" id="WP_103425601.1">
    <property type="nucleotide sequence ID" value="NZ_CP026309.1"/>
</dbReference>
<evidence type="ECO:0000313" key="1">
    <source>
        <dbReference type="EMBL" id="AUV81912.1"/>
    </source>
</evidence>
<dbReference type="EMBL" id="CP026309">
    <property type="protein sequence ID" value="AUV81912.1"/>
    <property type="molecule type" value="Genomic_DNA"/>
</dbReference>
<dbReference type="GeneID" id="35592392"/>
<dbReference type="KEGG" id="srub:C2R22_09835"/>
<evidence type="ECO:0008006" key="3">
    <source>
        <dbReference type="Google" id="ProtNLM"/>
    </source>
</evidence>
<name>A0A2I8VJ08_9EURY</name>
<dbReference type="AlphaFoldDB" id="A0A2I8VJ08"/>
<organism evidence="1 2">
    <name type="scientific">Salinigranum rubrum</name>
    <dbReference type="NCBI Taxonomy" id="755307"/>
    <lineage>
        <taxon>Archaea</taxon>
        <taxon>Methanobacteriati</taxon>
        <taxon>Methanobacteriota</taxon>
        <taxon>Stenosarchaea group</taxon>
        <taxon>Halobacteria</taxon>
        <taxon>Halobacteriales</taxon>
        <taxon>Haloferacaceae</taxon>
        <taxon>Salinigranum</taxon>
    </lineage>
</organism>